<dbReference type="Proteomes" id="UP000316747">
    <property type="component" value="Unassembled WGS sequence"/>
</dbReference>
<organism evidence="2 3">
    <name type="scientific">Humibacillus xanthopallidus</name>
    <dbReference type="NCBI Taxonomy" id="412689"/>
    <lineage>
        <taxon>Bacteria</taxon>
        <taxon>Bacillati</taxon>
        <taxon>Actinomycetota</taxon>
        <taxon>Actinomycetes</taxon>
        <taxon>Micrococcales</taxon>
        <taxon>Intrasporangiaceae</taxon>
        <taxon>Humibacillus</taxon>
    </lineage>
</organism>
<feature type="region of interest" description="Disordered" evidence="1">
    <location>
        <begin position="1"/>
        <end position="26"/>
    </location>
</feature>
<sequence length="420" mass="46380">MPPATSTTPPSTIELPAIPEHGRSGPVRLPRDTRAALVAAAGERLVIHATADPDVVTIGATSWVGALAVPGLVVRVMPRVSVTNFFAMLGAGVSPEAFEHEHVTWSDTDELIDGVAYFAIRLIDSATMRGLVHGYVARDERMRTIRGRLIVEEFARRPWAAAEPQCRYDEFTADIVENQLFRCTLQAMLSWPQLAPQVRREALRVMGRFEGVSDTPATKHTTPVAVTRLNEHYEDAMRLSRLVLQAMSLSHEAGDQQANSLMVDMDDLFRRWIVQELDLRLAPDLRIDGDEDVWLDEGRAVTMAPDLVVRRGSEVVLVGDAKYSVGADGYLASRDYLELIAYTTAMGQSTGLLVHCNSDRSPESEIVIRNAGTRILCRPIRLDGSYAAVCRSLDGLADLVRELADTPTEFEVPVLVRARR</sequence>
<dbReference type="PANTHER" id="PTHR38733">
    <property type="entry name" value="PROTEIN MCRC"/>
    <property type="match status" value="1"/>
</dbReference>
<proteinExistence type="predicted"/>
<keyword evidence="3" id="KW-1185">Reference proteome</keyword>
<protein>
    <submittedName>
        <fullName evidence="2">5-methylcytosine-specific restriction enzyme subunit McrC</fullName>
    </submittedName>
</protein>
<dbReference type="RefSeq" id="WP_141845946.1">
    <property type="nucleotide sequence ID" value="NZ_VFPM01000003.1"/>
</dbReference>
<dbReference type="EMBL" id="VFPM01000003">
    <property type="protein sequence ID" value="TQM58475.1"/>
    <property type="molecule type" value="Genomic_DNA"/>
</dbReference>
<dbReference type="Pfam" id="PF10117">
    <property type="entry name" value="McrBC"/>
    <property type="match status" value="1"/>
</dbReference>
<gene>
    <name evidence="2" type="ORF">FBY41_3842</name>
</gene>
<evidence type="ECO:0000313" key="3">
    <source>
        <dbReference type="Proteomes" id="UP000316747"/>
    </source>
</evidence>
<dbReference type="InterPro" id="IPR019292">
    <property type="entry name" value="McrC"/>
</dbReference>
<name>A0A543HJH7_9MICO</name>
<dbReference type="AlphaFoldDB" id="A0A543HJH7"/>
<accession>A0A543HJH7</accession>
<evidence type="ECO:0000313" key="2">
    <source>
        <dbReference type="EMBL" id="TQM58475.1"/>
    </source>
</evidence>
<feature type="compositionally biased region" description="Low complexity" evidence="1">
    <location>
        <begin position="1"/>
        <end position="12"/>
    </location>
</feature>
<comment type="caution">
    <text evidence="2">The sequence shown here is derived from an EMBL/GenBank/DDBJ whole genome shotgun (WGS) entry which is preliminary data.</text>
</comment>
<evidence type="ECO:0000256" key="1">
    <source>
        <dbReference type="SAM" id="MobiDB-lite"/>
    </source>
</evidence>
<reference evidence="2 3" key="1">
    <citation type="submission" date="2019-06" db="EMBL/GenBank/DDBJ databases">
        <title>Genome sequencing of plant associated microbes to promote plant fitness in Sorghum bicolor and Oryza sativa.</title>
        <authorList>
            <person name="Coleman-Derr D."/>
        </authorList>
    </citation>
    <scope>NUCLEOTIDE SEQUENCE [LARGE SCALE GENOMIC DNA]</scope>
    <source>
        <strain evidence="2 3">KV-663</strain>
    </source>
</reference>
<dbReference type="PANTHER" id="PTHR38733:SF1">
    <property type="entry name" value="TYPE IV METHYL-DIRECTED RESTRICTION ENZYME ECOKMCRBC"/>
    <property type="match status" value="1"/>
</dbReference>
<dbReference type="OrthoDB" id="5148566at2"/>